<dbReference type="GO" id="GO:0032259">
    <property type="term" value="P:methylation"/>
    <property type="evidence" value="ECO:0007669"/>
    <property type="project" value="UniProtKB-KW"/>
</dbReference>
<reference evidence="1" key="1">
    <citation type="journal article" date="2020" name="Stud. Mycol.">
        <title>101 Dothideomycetes genomes: a test case for predicting lifestyles and emergence of pathogens.</title>
        <authorList>
            <person name="Haridas S."/>
            <person name="Albert R."/>
            <person name="Binder M."/>
            <person name="Bloem J."/>
            <person name="Labutti K."/>
            <person name="Salamov A."/>
            <person name="Andreopoulos B."/>
            <person name="Baker S."/>
            <person name="Barry K."/>
            <person name="Bills G."/>
            <person name="Bluhm B."/>
            <person name="Cannon C."/>
            <person name="Castanera R."/>
            <person name="Culley D."/>
            <person name="Daum C."/>
            <person name="Ezra D."/>
            <person name="Gonzalez J."/>
            <person name="Henrissat B."/>
            <person name="Kuo A."/>
            <person name="Liang C."/>
            <person name="Lipzen A."/>
            <person name="Lutzoni F."/>
            <person name="Magnuson J."/>
            <person name="Mondo S."/>
            <person name="Nolan M."/>
            <person name="Ohm R."/>
            <person name="Pangilinan J."/>
            <person name="Park H.-J."/>
            <person name="Ramirez L."/>
            <person name="Alfaro M."/>
            <person name="Sun H."/>
            <person name="Tritt A."/>
            <person name="Yoshinaga Y."/>
            <person name="Zwiers L.-H."/>
            <person name="Turgeon B."/>
            <person name="Goodwin S."/>
            <person name="Spatafora J."/>
            <person name="Crous P."/>
            <person name="Grigoriev I."/>
        </authorList>
    </citation>
    <scope>NUCLEOTIDE SEQUENCE</scope>
    <source>
        <strain evidence="1">ATCC 16933</strain>
    </source>
</reference>
<keyword evidence="1" id="KW-0489">Methyltransferase</keyword>
<evidence type="ECO:0000313" key="1">
    <source>
        <dbReference type="EMBL" id="KAF2455558.1"/>
    </source>
</evidence>
<evidence type="ECO:0000313" key="2">
    <source>
        <dbReference type="Proteomes" id="UP000799766"/>
    </source>
</evidence>
<name>A0A6A6NVG1_9PEZI</name>
<dbReference type="CDD" id="cd02440">
    <property type="entry name" value="AdoMet_MTases"/>
    <property type="match status" value="1"/>
</dbReference>
<dbReference type="OrthoDB" id="2013972at2759"/>
<dbReference type="SUPFAM" id="SSF53335">
    <property type="entry name" value="S-adenosyl-L-methionine-dependent methyltransferases"/>
    <property type="match status" value="1"/>
</dbReference>
<gene>
    <name evidence="1" type="ORF">BDY21DRAFT_386908</name>
</gene>
<protein>
    <submittedName>
        <fullName evidence="1">S-adenosyl-L-methionine-dependent methyltransferase</fullName>
    </submittedName>
</protein>
<organism evidence="1 2">
    <name type="scientific">Lineolata rhizophorae</name>
    <dbReference type="NCBI Taxonomy" id="578093"/>
    <lineage>
        <taxon>Eukaryota</taxon>
        <taxon>Fungi</taxon>
        <taxon>Dikarya</taxon>
        <taxon>Ascomycota</taxon>
        <taxon>Pezizomycotina</taxon>
        <taxon>Dothideomycetes</taxon>
        <taxon>Dothideomycetes incertae sedis</taxon>
        <taxon>Lineolatales</taxon>
        <taxon>Lineolataceae</taxon>
        <taxon>Lineolata</taxon>
    </lineage>
</organism>
<keyword evidence="1" id="KW-0808">Transferase</keyword>
<dbReference type="Gene3D" id="3.40.50.150">
    <property type="entry name" value="Vaccinia Virus protein VP39"/>
    <property type="match status" value="1"/>
</dbReference>
<dbReference type="EMBL" id="MU001686">
    <property type="protein sequence ID" value="KAF2455558.1"/>
    <property type="molecule type" value="Genomic_DNA"/>
</dbReference>
<sequence>MKSSETDSAYSESDLRSYATSLSSSVENYKWENGRRFHSYREGTYNFPNDELEQERLDLLHYVNLGLMNDKLFLAPIDTDRPLRVLDVGTGTGTWAMDMGDKYPNAEVLGNDLSPIQPRWVPPNVHFEVDDVESPWPPRSPFDFIHVRYMAGSIMDWPKFMRNCLEQTTPGGWIEFQDYAPIPYTEDNSEGPDNKFIEFFMLIEEACEKMGRIASPGRHLKGWAQEAGLTNVQHRMYKLPIGPWPKDKGLRNLGGVNLTQILEGLEGLTVALFPRVLGWSVERVQVFLSEVRKDATKKSVHCLHEFHVVYGQKPE</sequence>
<dbReference type="AlphaFoldDB" id="A0A6A6NVG1"/>
<dbReference type="PANTHER" id="PTHR43591">
    <property type="entry name" value="METHYLTRANSFERASE"/>
    <property type="match status" value="1"/>
</dbReference>
<proteinExistence type="predicted"/>
<dbReference type="Pfam" id="PF13489">
    <property type="entry name" value="Methyltransf_23"/>
    <property type="match status" value="1"/>
</dbReference>
<accession>A0A6A6NVG1</accession>
<dbReference type="InterPro" id="IPR029063">
    <property type="entry name" value="SAM-dependent_MTases_sf"/>
</dbReference>
<dbReference type="GO" id="GO:0008168">
    <property type="term" value="F:methyltransferase activity"/>
    <property type="evidence" value="ECO:0007669"/>
    <property type="project" value="UniProtKB-KW"/>
</dbReference>
<dbReference type="Proteomes" id="UP000799766">
    <property type="component" value="Unassembled WGS sequence"/>
</dbReference>
<dbReference type="PANTHER" id="PTHR43591:SF10">
    <property type="entry name" value="ABC TRANSMEMBRANE TYPE-1 DOMAIN-CONTAINING PROTEIN-RELATED"/>
    <property type="match status" value="1"/>
</dbReference>
<keyword evidence="2" id="KW-1185">Reference proteome</keyword>